<evidence type="ECO:0000256" key="2">
    <source>
        <dbReference type="ARBA" id="ARBA00022448"/>
    </source>
</evidence>
<dbReference type="InterPro" id="IPR003593">
    <property type="entry name" value="AAA+_ATPase"/>
</dbReference>
<dbReference type="InterPro" id="IPR003439">
    <property type="entry name" value="ABC_transporter-like_ATP-bd"/>
</dbReference>
<dbReference type="SMART" id="SM00382">
    <property type="entry name" value="AAA"/>
    <property type="match status" value="1"/>
</dbReference>
<dbReference type="Proteomes" id="UP000281118">
    <property type="component" value="Unassembled WGS sequence"/>
</dbReference>
<dbReference type="SMART" id="SM00404">
    <property type="entry name" value="PTPc_motif"/>
    <property type="match status" value="1"/>
</dbReference>
<protein>
    <submittedName>
        <fullName evidence="8">ATP-binding cassette domain-containing protein</fullName>
    </submittedName>
</protein>
<dbReference type="PROSITE" id="PS50056">
    <property type="entry name" value="TYR_PHOSPHATASE_2"/>
    <property type="match status" value="1"/>
</dbReference>
<dbReference type="FunFam" id="3.90.190.10:FF:000157">
    <property type="entry name" value="Protein-tyrosine phosphatase"/>
    <property type="match status" value="1"/>
</dbReference>
<dbReference type="GO" id="GO:0016887">
    <property type="term" value="F:ATP hydrolysis activity"/>
    <property type="evidence" value="ECO:0007669"/>
    <property type="project" value="InterPro"/>
</dbReference>
<dbReference type="GO" id="GO:0005524">
    <property type="term" value="F:ATP binding"/>
    <property type="evidence" value="ECO:0007669"/>
    <property type="project" value="UniProtKB-KW"/>
</dbReference>
<reference evidence="8 9" key="1">
    <citation type="submission" date="2018-12" db="EMBL/GenBank/DDBJ databases">
        <title>The genome sequences of Variovorax guangxiensis DSM 27352.</title>
        <authorList>
            <person name="Gao J."/>
            <person name="Sun J."/>
        </authorList>
    </citation>
    <scope>NUCLEOTIDE SEQUENCE [LARGE SCALE GENOMIC DNA]</scope>
    <source>
        <strain evidence="8 9">DSM 27352</strain>
    </source>
</reference>
<keyword evidence="4" id="KW-0547">Nucleotide-binding</keyword>
<sequence>MRGAAMGSVLSLRGLCISYGDHQVLSQVNLEIPEKGITVLLGPSGTGKSTLLRTIAGENTDHPSIRVEGRIDYVLQGQHPPLVMQKAKLLLATVFENLVHDWPERARLTHKQQYVRVTRWLAELQLEHLLPNLHMPVVGLPLADQRLMPLLRRAMVDSPLLLLDEPTAGLSSEQAGPILALLRRFRQQRSVLVAMHNLSQSRSIADGVVLLASRHVQEHSGARLFFNRPLSEAGRLFLCTGSCPEGARHSADRSSAPELAAIALGPQPPRPLGPNGFVWLVPGQLAGMPWPGLLRSATYDLDLLQACGVTRLLSLTDRPFPGELARSHGLVVENSPITDMQPPEVSQAIKLCQRIEALMASGEVIAVHCHAGLGRTGTMLAAYWIWRHQGRISGEVALQQVRRIHPGWVQSVAQIDFLRAFAPAIERMRSVTTGSSLVAKSVVLPLHQDP</sequence>
<dbReference type="InterPro" id="IPR050153">
    <property type="entry name" value="Metal_Ion_Import_ABC"/>
</dbReference>
<organism evidence="8 9">
    <name type="scientific">Variovorax guangxiensis</name>
    <dbReference type="NCBI Taxonomy" id="1775474"/>
    <lineage>
        <taxon>Bacteria</taxon>
        <taxon>Pseudomonadati</taxon>
        <taxon>Pseudomonadota</taxon>
        <taxon>Betaproteobacteria</taxon>
        <taxon>Burkholderiales</taxon>
        <taxon>Comamonadaceae</taxon>
        <taxon>Variovorax</taxon>
    </lineage>
</organism>
<keyword evidence="3" id="KW-0472">Membrane</keyword>
<dbReference type="PANTHER" id="PTHR42734">
    <property type="entry name" value="METAL TRANSPORT SYSTEM ATP-BINDING PROTEIN TM_0124-RELATED"/>
    <property type="match status" value="1"/>
</dbReference>
<evidence type="ECO:0000313" key="8">
    <source>
        <dbReference type="EMBL" id="RUR71247.1"/>
    </source>
</evidence>
<dbReference type="SUPFAM" id="SSF52799">
    <property type="entry name" value="(Phosphotyrosine protein) phosphatases II"/>
    <property type="match status" value="1"/>
</dbReference>
<keyword evidence="3" id="KW-1003">Cell membrane</keyword>
<dbReference type="SUPFAM" id="SSF52540">
    <property type="entry name" value="P-loop containing nucleoside triphosphate hydrolases"/>
    <property type="match status" value="1"/>
</dbReference>
<dbReference type="PROSITE" id="PS00383">
    <property type="entry name" value="TYR_PHOSPHATASE_1"/>
    <property type="match status" value="1"/>
</dbReference>
<dbReference type="PANTHER" id="PTHR42734:SF5">
    <property type="entry name" value="IRON TRANSPORT SYSTEM ATP-BINDING PROTEIN HI_0361-RELATED"/>
    <property type="match status" value="1"/>
</dbReference>
<keyword evidence="5 8" id="KW-0067">ATP-binding</keyword>
<dbReference type="InterPro" id="IPR000387">
    <property type="entry name" value="Tyr_Pase_dom"/>
</dbReference>
<dbReference type="EMBL" id="RXFT01000019">
    <property type="protein sequence ID" value="RUR71247.1"/>
    <property type="molecule type" value="Genomic_DNA"/>
</dbReference>
<gene>
    <name evidence="8" type="ORF">EJP67_29805</name>
</gene>
<evidence type="ECO:0000256" key="1">
    <source>
        <dbReference type="ARBA" id="ARBA00005417"/>
    </source>
</evidence>
<name>A0A3S0ZSL3_9BURK</name>
<proteinExistence type="inferred from homology"/>
<dbReference type="AlphaFoldDB" id="A0A3S0ZSL3"/>
<comment type="caution">
    <text evidence="8">The sequence shown here is derived from an EMBL/GenBank/DDBJ whole genome shotgun (WGS) entry which is preliminary data.</text>
</comment>
<dbReference type="Pfam" id="PF00005">
    <property type="entry name" value="ABC_tran"/>
    <property type="match status" value="1"/>
</dbReference>
<dbReference type="OrthoDB" id="196319at2"/>
<keyword evidence="2" id="KW-0813">Transport</keyword>
<accession>A0A3S0ZSL3</accession>
<feature type="domain" description="Tyrosine specific protein phosphatases" evidence="6">
    <location>
        <begin position="346"/>
        <end position="416"/>
    </location>
</feature>
<dbReference type="InterPro" id="IPR016130">
    <property type="entry name" value="Tyr_Pase_AS"/>
</dbReference>
<evidence type="ECO:0000256" key="5">
    <source>
        <dbReference type="ARBA" id="ARBA00022840"/>
    </source>
</evidence>
<evidence type="ECO:0000256" key="4">
    <source>
        <dbReference type="ARBA" id="ARBA00022741"/>
    </source>
</evidence>
<feature type="domain" description="ABC transporter" evidence="7">
    <location>
        <begin position="10"/>
        <end position="238"/>
    </location>
</feature>
<evidence type="ECO:0000259" key="7">
    <source>
        <dbReference type="PROSITE" id="PS50893"/>
    </source>
</evidence>
<evidence type="ECO:0000256" key="3">
    <source>
        <dbReference type="ARBA" id="ARBA00022475"/>
    </source>
</evidence>
<dbReference type="InterPro" id="IPR027417">
    <property type="entry name" value="P-loop_NTPase"/>
</dbReference>
<evidence type="ECO:0000313" key="9">
    <source>
        <dbReference type="Proteomes" id="UP000281118"/>
    </source>
</evidence>
<evidence type="ECO:0000259" key="6">
    <source>
        <dbReference type="PROSITE" id="PS50056"/>
    </source>
</evidence>
<dbReference type="Gene3D" id="3.90.190.10">
    <property type="entry name" value="Protein tyrosine phosphatase superfamily"/>
    <property type="match status" value="1"/>
</dbReference>
<dbReference type="InterPro" id="IPR029021">
    <property type="entry name" value="Prot-tyrosine_phosphatase-like"/>
</dbReference>
<comment type="similarity">
    <text evidence="1">Belongs to the ABC transporter superfamily.</text>
</comment>
<dbReference type="Pfam" id="PF22785">
    <property type="entry name" value="Tc-R-P"/>
    <property type="match status" value="1"/>
</dbReference>
<dbReference type="Gene3D" id="3.40.50.300">
    <property type="entry name" value="P-loop containing nucleotide triphosphate hydrolases"/>
    <property type="match status" value="1"/>
</dbReference>
<dbReference type="PROSITE" id="PS50893">
    <property type="entry name" value="ABC_TRANSPORTER_2"/>
    <property type="match status" value="1"/>
</dbReference>
<dbReference type="InterPro" id="IPR003595">
    <property type="entry name" value="Tyr_Pase_cat"/>
</dbReference>